<keyword evidence="2" id="KW-1185">Reference proteome</keyword>
<proteinExistence type="predicted"/>
<evidence type="ECO:0000313" key="2">
    <source>
        <dbReference type="Proteomes" id="UP001206126"/>
    </source>
</evidence>
<dbReference type="Proteomes" id="UP001206126">
    <property type="component" value="Unassembled WGS sequence"/>
</dbReference>
<evidence type="ECO:0000313" key="1">
    <source>
        <dbReference type="EMBL" id="MCS0808645.1"/>
    </source>
</evidence>
<comment type="caution">
    <text evidence="1">The sequence shown here is derived from an EMBL/GenBank/DDBJ whole genome shotgun (WGS) entry which is preliminary data.</text>
</comment>
<name>A0ABT2DBH4_9BURK</name>
<organism evidence="1 2">
    <name type="scientific">Massilia agilis</name>
    <dbReference type="NCBI Taxonomy" id="1811226"/>
    <lineage>
        <taxon>Bacteria</taxon>
        <taxon>Pseudomonadati</taxon>
        <taxon>Pseudomonadota</taxon>
        <taxon>Betaproteobacteria</taxon>
        <taxon>Burkholderiales</taxon>
        <taxon>Oxalobacteraceae</taxon>
        <taxon>Telluria group</taxon>
        <taxon>Massilia</taxon>
    </lineage>
</organism>
<dbReference type="RefSeq" id="WP_258822409.1">
    <property type="nucleotide sequence ID" value="NZ_JANUHB010000002.1"/>
</dbReference>
<reference evidence="1 2" key="1">
    <citation type="submission" date="2022-08" db="EMBL/GenBank/DDBJ databases">
        <title>Reclassification of Massilia species as members of the genera Telluria, Duganella, Pseudoduganella, Mokoshia gen. nov. and Zemynaea gen. nov. using orthogonal and non-orthogonal genome-based approaches.</title>
        <authorList>
            <person name="Bowman J.P."/>
        </authorList>
    </citation>
    <scope>NUCLEOTIDE SEQUENCE [LARGE SCALE GENOMIC DNA]</scope>
    <source>
        <strain evidence="1 2">JCM 31605</strain>
    </source>
</reference>
<sequence length="426" mass="45250">MSDNKYSGGAAEQPGTNLATQGMADCMDMVRQELIEAGIIDKSVPPMMVANAVIAHLARQAKAGAVDQVDEQALNDAAWEFIEKAPENSITGQLWNNLKQALRPAIQKYIALAAPTQASAAQSAPVAQEGEQSDNRGDLLDYCADISGAAPDASAQAKSAGLVKHGDVPTIEITLRQAKALVEFFGGHDGEVSIMERPAVWADQPEGLYAYCTEYPDEGSQYLGPTEVDDDLAMNGEPASAQPALAAGQVAGVILDLIHRTHDLNWFSRGDEDEPFSSDAHERAHLVECILKVAPQFGAQAVQADALHLAAREVLATELGEMASTGSMVPCEHALGLLRDAVEGKAAQAEVRDALKLSGNLCEIGQLEDEDGEHGIVIKREFNFVTIKGLTMDEVRKLAPLAFDDATISISRRTPADDSQNAVGGA</sequence>
<protein>
    <submittedName>
        <fullName evidence="1">Uncharacterized protein</fullName>
    </submittedName>
</protein>
<dbReference type="EMBL" id="JANUHB010000002">
    <property type="protein sequence ID" value="MCS0808645.1"/>
    <property type="molecule type" value="Genomic_DNA"/>
</dbReference>
<accession>A0ABT2DBH4</accession>
<gene>
    <name evidence="1" type="ORF">NX774_12015</name>
</gene>